<evidence type="ECO:0000313" key="1">
    <source>
        <dbReference type="EMBL" id="MBB4700101.1"/>
    </source>
</evidence>
<dbReference type="RefSeq" id="WP_184878014.1">
    <property type="nucleotide sequence ID" value="NZ_BOOV01000009.1"/>
</dbReference>
<name>A0A7W7D6Y7_9ACTN</name>
<protein>
    <submittedName>
        <fullName evidence="1">Uncharacterized protein</fullName>
    </submittedName>
</protein>
<gene>
    <name evidence="1" type="ORF">BJ982_001645</name>
</gene>
<proteinExistence type="predicted"/>
<accession>A0A7W7D6Y7</accession>
<sequence>MIQNAPPAATAGRSAFQGVPMCLLVHDWRLVEAVGNVQRYKCQRCPKTRISIKSGQSPRKRRR</sequence>
<evidence type="ECO:0000313" key="2">
    <source>
        <dbReference type="Proteomes" id="UP000542210"/>
    </source>
</evidence>
<keyword evidence="2" id="KW-1185">Reference proteome</keyword>
<organism evidence="1 2">
    <name type="scientific">Sphaerisporangium siamense</name>
    <dbReference type="NCBI Taxonomy" id="795645"/>
    <lineage>
        <taxon>Bacteria</taxon>
        <taxon>Bacillati</taxon>
        <taxon>Actinomycetota</taxon>
        <taxon>Actinomycetes</taxon>
        <taxon>Streptosporangiales</taxon>
        <taxon>Streptosporangiaceae</taxon>
        <taxon>Sphaerisporangium</taxon>
    </lineage>
</organism>
<reference evidence="1 2" key="1">
    <citation type="submission" date="2020-08" db="EMBL/GenBank/DDBJ databases">
        <title>Sequencing the genomes of 1000 actinobacteria strains.</title>
        <authorList>
            <person name="Klenk H.-P."/>
        </authorList>
    </citation>
    <scope>NUCLEOTIDE SEQUENCE [LARGE SCALE GENOMIC DNA]</scope>
    <source>
        <strain evidence="1 2">DSM 45784</strain>
    </source>
</reference>
<dbReference type="AlphaFoldDB" id="A0A7W7D6Y7"/>
<comment type="caution">
    <text evidence="1">The sequence shown here is derived from an EMBL/GenBank/DDBJ whole genome shotgun (WGS) entry which is preliminary data.</text>
</comment>
<dbReference type="EMBL" id="JACHND010000001">
    <property type="protein sequence ID" value="MBB4700101.1"/>
    <property type="molecule type" value="Genomic_DNA"/>
</dbReference>
<dbReference type="Proteomes" id="UP000542210">
    <property type="component" value="Unassembled WGS sequence"/>
</dbReference>